<keyword evidence="1" id="KW-0472">Membrane</keyword>
<dbReference type="PANTHER" id="PTHR30093:SF2">
    <property type="entry name" value="TYPE II SECRETION SYSTEM PROTEIN H"/>
    <property type="match status" value="1"/>
</dbReference>
<dbReference type="InterPro" id="IPR045584">
    <property type="entry name" value="Pilin-like"/>
</dbReference>
<evidence type="ECO:0000259" key="2">
    <source>
        <dbReference type="Pfam" id="PF07596"/>
    </source>
</evidence>
<evidence type="ECO:0000256" key="1">
    <source>
        <dbReference type="SAM" id="Phobius"/>
    </source>
</evidence>
<dbReference type="NCBIfam" id="TIGR02532">
    <property type="entry name" value="IV_pilin_GFxxxE"/>
    <property type="match status" value="1"/>
</dbReference>
<dbReference type="InterPro" id="IPR027558">
    <property type="entry name" value="Pre_pil_HX9DG_C"/>
</dbReference>
<dbReference type="AlphaFoldDB" id="A0A5C6C422"/>
<dbReference type="Proteomes" id="UP000319908">
    <property type="component" value="Unassembled WGS sequence"/>
</dbReference>
<comment type="caution">
    <text evidence="3">The sequence shown here is derived from an EMBL/GenBank/DDBJ whole genome shotgun (WGS) entry which is preliminary data.</text>
</comment>
<organism evidence="3 4">
    <name type="scientific">Allorhodopirellula heiligendammensis</name>
    <dbReference type="NCBI Taxonomy" id="2714739"/>
    <lineage>
        <taxon>Bacteria</taxon>
        <taxon>Pseudomonadati</taxon>
        <taxon>Planctomycetota</taxon>
        <taxon>Planctomycetia</taxon>
        <taxon>Pirellulales</taxon>
        <taxon>Pirellulaceae</taxon>
        <taxon>Allorhodopirellula</taxon>
    </lineage>
</organism>
<evidence type="ECO:0000313" key="4">
    <source>
        <dbReference type="Proteomes" id="UP000319908"/>
    </source>
</evidence>
<keyword evidence="4" id="KW-1185">Reference proteome</keyword>
<accession>A0A5C6C422</accession>
<protein>
    <recommendedName>
        <fullName evidence="2">DUF1559 domain-containing protein</fullName>
    </recommendedName>
</protein>
<sequence>MNHSRLHRSTIRSRSGFTLVELLVSIGIIGILIGMLLPAVQAVRESSRKTQCQNNLRQVGLALAGYHSSYQHLPAGSIHPPGYIDDGRGHPRATWSIAILPNLEMGSLYSRYNPGQPSTAIANREFAETSVSTYQCPSETATDVHFEPKNNVKFSRGNYAANYGSGSWGRNFWDDVKYRGVMGQNSRLKFSSIVDGTSNTVAVAETRSASDFGDNRGAWAFAAPGSSTVGLDCDTECRGINDDPSSDWIPYCPATPGGMKCNFQNNRFSNAGPRSQHPGGAMLLFCDGAVRFVSEQVSIEVLADQFTSMSGESN</sequence>
<dbReference type="PANTHER" id="PTHR30093">
    <property type="entry name" value="GENERAL SECRETION PATHWAY PROTEIN G"/>
    <property type="match status" value="1"/>
</dbReference>
<dbReference type="Gene3D" id="3.30.700.10">
    <property type="entry name" value="Glycoprotein, Type 4 Pilin"/>
    <property type="match status" value="1"/>
</dbReference>
<evidence type="ECO:0000313" key="3">
    <source>
        <dbReference type="EMBL" id="TWU19330.1"/>
    </source>
</evidence>
<dbReference type="PROSITE" id="PS00409">
    <property type="entry name" value="PROKAR_NTER_METHYL"/>
    <property type="match status" value="1"/>
</dbReference>
<keyword evidence="1" id="KW-0812">Transmembrane</keyword>
<dbReference type="Pfam" id="PF07596">
    <property type="entry name" value="SBP_bac_10"/>
    <property type="match status" value="1"/>
</dbReference>
<dbReference type="EMBL" id="SJPU01000001">
    <property type="protein sequence ID" value="TWU19330.1"/>
    <property type="molecule type" value="Genomic_DNA"/>
</dbReference>
<dbReference type="InterPro" id="IPR011453">
    <property type="entry name" value="DUF1559"/>
</dbReference>
<dbReference type="Pfam" id="PF07963">
    <property type="entry name" value="N_methyl"/>
    <property type="match status" value="1"/>
</dbReference>
<dbReference type="NCBIfam" id="TIGR04294">
    <property type="entry name" value="pre_pil_HX9DG"/>
    <property type="match status" value="1"/>
</dbReference>
<proteinExistence type="predicted"/>
<feature type="transmembrane region" description="Helical" evidence="1">
    <location>
        <begin position="20"/>
        <end position="40"/>
    </location>
</feature>
<reference evidence="3 4" key="1">
    <citation type="journal article" date="2020" name="Antonie Van Leeuwenhoek">
        <title>Rhodopirellula heiligendammensis sp. nov., Rhodopirellula pilleata sp. nov., and Rhodopirellula solitaria sp. nov. isolated from natural or artificial marine surfaces in Northern Germany and California, USA, and emended description of the genus Rhodopirellula.</title>
        <authorList>
            <person name="Kallscheuer N."/>
            <person name="Wiegand S."/>
            <person name="Jogler M."/>
            <person name="Boedeker C."/>
            <person name="Peeters S.H."/>
            <person name="Rast P."/>
            <person name="Heuer A."/>
            <person name="Jetten M.S.M."/>
            <person name="Rohde M."/>
            <person name="Jogler C."/>
        </authorList>
    </citation>
    <scope>NUCLEOTIDE SEQUENCE [LARGE SCALE GENOMIC DNA]</scope>
    <source>
        <strain evidence="3 4">Poly21</strain>
    </source>
</reference>
<gene>
    <name evidence="3" type="ORF">Poly21_15020</name>
</gene>
<keyword evidence="1" id="KW-1133">Transmembrane helix</keyword>
<name>A0A5C6C422_9BACT</name>
<feature type="domain" description="DUF1559" evidence="2">
    <location>
        <begin position="41"/>
        <end position="297"/>
    </location>
</feature>
<dbReference type="SUPFAM" id="SSF54523">
    <property type="entry name" value="Pili subunits"/>
    <property type="match status" value="1"/>
</dbReference>
<dbReference type="InterPro" id="IPR012902">
    <property type="entry name" value="N_methyl_site"/>
</dbReference>